<evidence type="ECO:0000256" key="2">
    <source>
        <dbReference type="RuleBase" id="RU369044"/>
    </source>
</evidence>
<dbReference type="GO" id="GO:0005829">
    <property type="term" value="C:cytosol"/>
    <property type="evidence" value="ECO:0007669"/>
    <property type="project" value="UniProtKB-ARBA"/>
</dbReference>
<protein>
    <recommendedName>
        <fullName evidence="2">Keratin-associated protein</fullName>
    </recommendedName>
</protein>
<organism evidence="3 4">
    <name type="scientific">Equus caballus</name>
    <name type="common">Horse</name>
    <dbReference type="NCBI Taxonomy" id="9796"/>
    <lineage>
        <taxon>Eukaryota</taxon>
        <taxon>Metazoa</taxon>
        <taxon>Chordata</taxon>
        <taxon>Craniata</taxon>
        <taxon>Vertebrata</taxon>
        <taxon>Euteleostomi</taxon>
        <taxon>Mammalia</taxon>
        <taxon>Eutheria</taxon>
        <taxon>Laurasiatheria</taxon>
        <taxon>Perissodactyla</taxon>
        <taxon>Equidae</taxon>
        <taxon>Equus</taxon>
    </lineage>
</organism>
<comment type="function">
    <text evidence="2">In the hair cortex, hair keratin intermediate filaments are embedded in an interfilamentous matrix, consisting of hair keratin-associated proteins (KRTAP), which are essential for the formation of a rigid and resistant hair shaft through their extensive disulfide bond cross-linking with abundant cysteine residues of hair keratins. The matrix proteins include the high-sulfur and high-glycine-tyrosine keratins.</text>
</comment>
<dbReference type="AlphaFoldDB" id="A0A9L0TGH0"/>
<keyword evidence="4" id="KW-1185">Reference proteome</keyword>
<accession>A0A9L0TGH0</accession>
<proteinExistence type="inferred from homology"/>
<keyword evidence="1 2" id="KW-0416">Keratin</keyword>
<reference evidence="3 4" key="1">
    <citation type="journal article" date="2009" name="Science">
        <title>Genome sequence, comparative analysis, and population genetics of the domestic horse.</title>
        <authorList>
            <consortium name="Broad Institute Genome Sequencing Platform"/>
            <consortium name="Broad Institute Whole Genome Assembly Team"/>
            <person name="Wade C.M."/>
            <person name="Giulotto E."/>
            <person name="Sigurdsson S."/>
            <person name="Zoli M."/>
            <person name="Gnerre S."/>
            <person name="Imsland F."/>
            <person name="Lear T.L."/>
            <person name="Adelson D.L."/>
            <person name="Bailey E."/>
            <person name="Bellone R.R."/>
            <person name="Bloecker H."/>
            <person name="Distl O."/>
            <person name="Edgar R.C."/>
            <person name="Garber M."/>
            <person name="Leeb T."/>
            <person name="Mauceli E."/>
            <person name="MacLeod J.N."/>
            <person name="Penedo M.C.T."/>
            <person name="Raison J.M."/>
            <person name="Sharpe T."/>
            <person name="Vogel J."/>
            <person name="Andersson L."/>
            <person name="Antczak D.F."/>
            <person name="Biagi T."/>
            <person name="Binns M.M."/>
            <person name="Chowdhary B.P."/>
            <person name="Coleman S.J."/>
            <person name="Della Valle G."/>
            <person name="Fryc S."/>
            <person name="Guerin G."/>
            <person name="Hasegawa T."/>
            <person name="Hill E.W."/>
            <person name="Jurka J."/>
            <person name="Kiialainen A."/>
            <person name="Lindgren G."/>
            <person name="Liu J."/>
            <person name="Magnani E."/>
            <person name="Mickelson J.R."/>
            <person name="Murray J."/>
            <person name="Nergadze S.G."/>
            <person name="Onofrio R."/>
            <person name="Pedroni S."/>
            <person name="Piras M.F."/>
            <person name="Raudsepp T."/>
            <person name="Rocchi M."/>
            <person name="Roeed K.H."/>
            <person name="Ryder O.A."/>
            <person name="Searle S."/>
            <person name="Skow L."/>
            <person name="Swinburne J.E."/>
            <person name="Syvaenen A.C."/>
            <person name="Tozaki T."/>
            <person name="Valberg S.J."/>
            <person name="Vaudin M."/>
            <person name="White J.R."/>
            <person name="Zody M.C."/>
            <person name="Lander E.S."/>
            <person name="Lindblad-Toh K."/>
        </authorList>
    </citation>
    <scope>NUCLEOTIDE SEQUENCE [LARGE SCALE GENOMIC DNA]</scope>
    <source>
        <strain evidence="3 4">Thoroughbred</strain>
    </source>
</reference>
<name>A0A9L0TGH0_HORSE</name>
<evidence type="ECO:0000256" key="1">
    <source>
        <dbReference type="ARBA" id="ARBA00022744"/>
    </source>
</evidence>
<comment type="subunit">
    <text evidence="2">Interacts with hair keratins.</text>
</comment>
<evidence type="ECO:0000313" key="3">
    <source>
        <dbReference type="Ensembl" id="ENSECAP00000086163.1"/>
    </source>
</evidence>
<evidence type="ECO:0000313" key="4">
    <source>
        <dbReference type="Proteomes" id="UP000002281"/>
    </source>
</evidence>
<reference evidence="3" key="2">
    <citation type="submission" date="2025-08" db="UniProtKB">
        <authorList>
            <consortium name="Ensembl"/>
        </authorList>
    </citation>
    <scope>IDENTIFICATION</scope>
    <source>
        <strain evidence="3">Thoroughbred</strain>
    </source>
</reference>
<dbReference type="InterPro" id="IPR007951">
    <property type="entry name" value="KRTAP_PMG"/>
</dbReference>
<dbReference type="Proteomes" id="UP000002281">
    <property type="component" value="Chromosome 26"/>
</dbReference>
<dbReference type="Ensembl" id="ENSECAT00000134193.1">
    <property type="protein sequence ID" value="ENSECAP00000086163.1"/>
    <property type="gene ID" value="ENSECAG00000048774.1"/>
</dbReference>
<sequence length="108" mass="11570">MSCVVSSCCQRSCYRPRTSSLCSPCRSTYAGSLSFGSSRGCFLGYGLRISSSLGCGSNVFRALGYGVCGFPSLGYGSRFSSPAYLPSRSCQLSCYRPSYRSAFCRSTC</sequence>
<comment type="similarity">
    <text evidence="2">Belongs to the PMG family.</text>
</comment>
<dbReference type="GeneTree" id="ENSGT00940000162756"/>
<dbReference type="GO" id="GO:0045095">
    <property type="term" value="C:keratin filament"/>
    <property type="evidence" value="ECO:0007669"/>
    <property type="project" value="UniProtKB-UniRule"/>
</dbReference>
<reference evidence="3" key="3">
    <citation type="submission" date="2025-09" db="UniProtKB">
        <authorList>
            <consortium name="Ensembl"/>
        </authorList>
    </citation>
    <scope>IDENTIFICATION</scope>
    <source>
        <strain evidence="3">Thoroughbred</strain>
    </source>
</reference>
<dbReference type="Pfam" id="PF05287">
    <property type="entry name" value="PMG"/>
    <property type="match status" value="1"/>
</dbReference>